<dbReference type="SUPFAM" id="SSF49452">
    <property type="entry name" value="Starch-binding domain-like"/>
    <property type="match status" value="1"/>
</dbReference>
<evidence type="ECO:0000256" key="1">
    <source>
        <dbReference type="SAM" id="SignalP"/>
    </source>
</evidence>
<keyword evidence="4" id="KW-1185">Reference proteome</keyword>
<accession>A0ABT7YEM9</accession>
<dbReference type="SUPFAM" id="SSF56935">
    <property type="entry name" value="Porins"/>
    <property type="match status" value="1"/>
</dbReference>
<comment type="caution">
    <text evidence="3">The sequence shown here is derived from an EMBL/GenBank/DDBJ whole genome shotgun (WGS) entry which is preliminary data.</text>
</comment>
<sequence length="924" mass="104027">MKKALFSFTLFFGVLLTAFAQTAIVKGLVTDAETGETLPFCNVFVNNTTMSTATEMDGTYVLSGLEPGTFEIGFSFLGYVAETKTVTLSPGGELTLNLKMEPYVSELSDVEIKASRDKAWERDLRKFENLFLGNDPIAKESEILNPWVIDFPEPEEKGNFTASSQQPLEIINNHLGYKVIFDLKEFYQSRTNSKIAGPARFEELVPVSDVQKATWDQNRAEAYRKSPMNMFRSIVKGEQEKEGFFLYGDKPGGSPSMNMRSDIFANELGNSVIPYESDQLVKAADKPGEYLIHLKGRIEIHYQKGYSQVNTYADAPYPVSWLEVAGEYVRVKENGFILNPDKLVFSGDMERKRISTLLPLDYDAEKAILLQNLQKTAQNYQEKIYLHTDKPYYYAGDAIFFKGYLNYGNPYLRNELSKVLHVELVDADRNAVLTKKFQIRDGLVYGNFYLPTDLEKEKYFLRAYTNWSRNYGPDHYFTTALRVLTPFQRVNENEKADFEEPFRVQVLTDQQSYSPREKVTLSVKIFNKEGRPVPSTLSISITDQTQIVPVSQGNDIKSALELAEIPETMGLDRFSYPVEVNLKEGWTLIDRKDKPTSGEIVAFVNDFEGMVNLEANREGEFYMEGMEFYGTMKLAMQASDGKGRPVKKITKMLPSRPPMSFPKDINFPETKVVEEPIRPLLEEEEFEELEEIVVEEEAEVESKALYGKPTYVVKGEDLFGQGSTSDLVNSLAGNVPGMRVTIAGASGRQQIRIRGGASSIQGPMEPLVMLNGSVMVTSPSSTAADNLRSINPFDIDRVEVVSRVVSMLGDEGRNGVIAVYLKEYDPNAPSPLGEQNDGDFAEFEIEGFEAPIDFYELDYEQEPQKDIEDKRQTLFWNPYLVTDENGQVSVSFYTNEIAGPMTVSVRGLGLDGIPISGTFTINPN</sequence>
<gene>
    <name evidence="3" type="ORF">QVH07_12465</name>
</gene>
<keyword evidence="1" id="KW-0732">Signal</keyword>
<evidence type="ECO:0000259" key="2">
    <source>
        <dbReference type="Pfam" id="PF07715"/>
    </source>
</evidence>
<dbReference type="Pfam" id="PF13715">
    <property type="entry name" value="CarbopepD_reg_2"/>
    <property type="match status" value="1"/>
</dbReference>
<dbReference type="Proteomes" id="UP001171916">
    <property type="component" value="Unassembled WGS sequence"/>
</dbReference>
<protein>
    <submittedName>
        <fullName evidence="3">TonB-dependent receptor</fullName>
    </submittedName>
</protein>
<dbReference type="RefSeq" id="WP_290000814.1">
    <property type="nucleotide sequence ID" value="NZ_JAUEPH010000005.1"/>
</dbReference>
<dbReference type="InterPro" id="IPR037066">
    <property type="entry name" value="Plug_dom_sf"/>
</dbReference>
<organism evidence="3 4">
    <name type="scientific">Algoriphagus sediminis</name>
    <dbReference type="NCBI Taxonomy" id="3057113"/>
    <lineage>
        <taxon>Bacteria</taxon>
        <taxon>Pseudomonadati</taxon>
        <taxon>Bacteroidota</taxon>
        <taxon>Cytophagia</taxon>
        <taxon>Cytophagales</taxon>
        <taxon>Cyclobacteriaceae</taxon>
        <taxon>Algoriphagus</taxon>
    </lineage>
</organism>
<dbReference type="Gene3D" id="2.60.40.1120">
    <property type="entry name" value="Carboxypeptidase-like, regulatory domain"/>
    <property type="match status" value="1"/>
</dbReference>
<proteinExistence type="predicted"/>
<dbReference type="Gene3D" id="2.170.130.10">
    <property type="entry name" value="TonB-dependent receptor, plug domain"/>
    <property type="match status" value="1"/>
</dbReference>
<dbReference type="EMBL" id="JAUEPH010000005">
    <property type="protein sequence ID" value="MDN3204969.1"/>
    <property type="molecule type" value="Genomic_DNA"/>
</dbReference>
<feature type="signal peptide" evidence="1">
    <location>
        <begin position="1"/>
        <end position="20"/>
    </location>
</feature>
<feature type="domain" description="TonB-dependent receptor plug" evidence="2">
    <location>
        <begin position="709"/>
        <end position="806"/>
    </location>
</feature>
<evidence type="ECO:0000313" key="3">
    <source>
        <dbReference type="EMBL" id="MDN3204969.1"/>
    </source>
</evidence>
<dbReference type="InterPro" id="IPR012910">
    <property type="entry name" value="Plug_dom"/>
</dbReference>
<feature type="chain" id="PRO_5046942057" evidence="1">
    <location>
        <begin position="21"/>
        <end position="924"/>
    </location>
</feature>
<name>A0ABT7YEM9_9BACT</name>
<dbReference type="Pfam" id="PF07715">
    <property type="entry name" value="Plug"/>
    <property type="match status" value="1"/>
</dbReference>
<reference evidence="3" key="1">
    <citation type="submission" date="2023-06" db="EMBL/GenBank/DDBJ databases">
        <title>Robiginitalea aurantiacus sp. nov. and Algoriphagus sediminis sp. nov., isolated from coastal sediment.</title>
        <authorList>
            <person name="Zhou Z.Y."/>
            <person name="An J."/>
            <person name="Jia Y.W."/>
            <person name="Du Z.J."/>
        </authorList>
    </citation>
    <scope>NUCLEOTIDE SEQUENCE</scope>
    <source>
        <strain evidence="3">C2-7</strain>
    </source>
</reference>
<evidence type="ECO:0000313" key="4">
    <source>
        <dbReference type="Proteomes" id="UP001171916"/>
    </source>
</evidence>
<dbReference type="Gene3D" id="2.60.40.1930">
    <property type="match status" value="1"/>
</dbReference>
<dbReference type="InterPro" id="IPR013784">
    <property type="entry name" value="Carb-bd-like_fold"/>
</dbReference>
<keyword evidence="3" id="KW-0675">Receptor</keyword>